<reference evidence="3" key="1">
    <citation type="submission" date="2021-01" db="EMBL/GenBank/DDBJ databases">
        <authorList>
            <person name="Corre E."/>
            <person name="Pelletier E."/>
            <person name="Niang G."/>
            <person name="Scheremetjew M."/>
            <person name="Finn R."/>
            <person name="Kale V."/>
            <person name="Holt S."/>
            <person name="Cochrane G."/>
            <person name="Meng A."/>
            <person name="Brown T."/>
            <person name="Cohen L."/>
        </authorList>
    </citation>
    <scope>NUCLEOTIDE SEQUENCE</scope>
    <source>
        <strain evidence="3">CCMP2877</strain>
    </source>
</reference>
<keyword evidence="1" id="KW-0963">Cytoplasm</keyword>
<dbReference type="InterPro" id="IPR055089">
    <property type="entry name" value="COP9_N"/>
</dbReference>
<dbReference type="AlphaFoldDB" id="A0A7S1XUH7"/>
<evidence type="ECO:0000256" key="1">
    <source>
        <dbReference type="ARBA" id="ARBA00022490"/>
    </source>
</evidence>
<dbReference type="Pfam" id="PF22788">
    <property type="entry name" value="COP9_hel_rpt"/>
    <property type="match status" value="1"/>
</dbReference>
<dbReference type="EMBL" id="HBGJ01027021">
    <property type="protein sequence ID" value="CAD9258836.1"/>
    <property type="molecule type" value="Transcribed_RNA"/>
</dbReference>
<sequence>MAATALESAVRRIVEAGTEADALKRLNADLRGSRASLEQQLVEELQGDEPSTAAIEASLAALDFGRHGVGAAHIFAAFAAAVTTPHMALFFDAAATYVLAADVAQLRTVDAVPFVAVLRRVVDVACECKRELEAARLLLAALPKLQPRPHCLTPLHPAILRLCLLGRCHHIAARLIDNDAIFEVAPDVDLTPADYLCYFYYGGTALAGLLRFRDAAEMLRLCVAMPSQGEVSAIAVAAYRRLLIVNLLASREPATLPKHVNRMVADALREASKPYKALEDVFTAPEATVAGLEEAIAARADVLEVDTNLGLANQLPKALRRKKLASLSRSYMTIPLGKATAALELDSAEATKRLTMELVDERQIRLGTKVDEERAVLSFMAEADAGGGHGRFSVAALQGTMERVLALSERIKSLDVAINVDPKYLQQKTRSERFGHAAGFGGMGIEAGAGGQSSSDILDVLDGGQQIEEVLG</sequence>
<name>A0A7S1XUH7_9STRA</name>
<dbReference type="InterPro" id="IPR050756">
    <property type="entry name" value="CSN3"/>
</dbReference>
<dbReference type="PANTHER" id="PTHR10758:SF1">
    <property type="entry name" value="COP9 SIGNALOSOME COMPLEX SUBUNIT 3"/>
    <property type="match status" value="1"/>
</dbReference>
<organism evidence="3">
    <name type="scientific">Phaeomonas parva</name>
    <dbReference type="NCBI Taxonomy" id="124430"/>
    <lineage>
        <taxon>Eukaryota</taxon>
        <taxon>Sar</taxon>
        <taxon>Stramenopiles</taxon>
        <taxon>Ochrophyta</taxon>
        <taxon>Pinguiophyceae</taxon>
        <taxon>Pinguiochrysidales</taxon>
        <taxon>Pinguiochrysidaceae</taxon>
        <taxon>Phaeomonas</taxon>
    </lineage>
</organism>
<evidence type="ECO:0000313" key="3">
    <source>
        <dbReference type="EMBL" id="CAD9258836.1"/>
    </source>
</evidence>
<protein>
    <recommendedName>
        <fullName evidence="2">COP9 signalosome complex subunit 3 N-terminal helical repeats domain-containing protein</fullName>
    </recommendedName>
</protein>
<dbReference type="PANTHER" id="PTHR10758">
    <property type="entry name" value="26S PROTEASOME NON-ATPASE REGULATORY SUBUNIT 3/COP9 SIGNALOSOME COMPLEX SUBUNIT 3"/>
    <property type="match status" value="1"/>
</dbReference>
<gene>
    <name evidence="3" type="ORF">PPAR1163_LOCUS17209</name>
</gene>
<dbReference type="GO" id="GO:0006511">
    <property type="term" value="P:ubiquitin-dependent protein catabolic process"/>
    <property type="evidence" value="ECO:0007669"/>
    <property type="project" value="TreeGrafter"/>
</dbReference>
<proteinExistence type="predicted"/>
<accession>A0A7S1XUH7</accession>
<feature type="domain" description="COP9 signalosome complex subunit 3 N-terminal helical repeats" evidence="2">
    <location>
        <begin position="37"/>
        <end position="264"/>
    </location>
</feature>
<evidence type="ECO:0000259" key="2">
    <source>
        <dbReference type="Pfam" id="PF22788"/>
    </source>
</evidence>
<dbReference type="GO" id="GO:0008180">
    <property type="term" value="C:COP9 signalosome"/>
    <property type="evidence" value="ECO:0007669"/>
    <property type="project" value="TreeGrafter"/>
</dbReference>